<name>A0A7N0SXR4_KALFE</name>
<dbReference type="EnsemblPlants" id="Kaladp0011s1264.1.v1.1">
    <property type="protein sequence ID" value="Kaladp0011s1264.1.v1.1.CDS.1"/>
    <property type="gene ID" value="Kaladp0011s1264.v1.1"/>
</dbReference>
<organism evidence="2 3">
    <name type="scientific">Kalanchoe fedtschenkoi</name>
    <name type="common">Lavender scallops</name>
    <name type="synonym">South American air plant</name>
    <dbReference type="NCBI Taxonomy" id="63787"/>
    <lineage>
        <taxon>Eukaryota</taxon>
        <taxon>Viridiplantae</taxon>
        <taxon>Streptophyta</taxon>
        <taxon>Embryophyta</taxon>
        <taxon>Tracheophyta</taxon>
        <taxon>Spermatophyta</taxon>
        <taxon>Magnoliopsida</taxon>
        <taxon>eudicotyledons</taxon>
        <taxon>Gunneridae</taxon>
        <taxon>Pentapetalae</taxon>
        <taxon>Saxifragales</taxon>
        <taxon>Crassulaceae</taxon>
        <taxon>Kalanchoe</taxon>
    </lineage>
</organism>
<evidence type="ECO:0000313" key="3">
    <source>
        <dbReference type="Proteomes" id="UP000594263"/>
    </source>
</evidence>
<dbReference type="GO" id="GO:0003723">
    <property type="term" value="F:RNA binding"/>
    <property type="evidence" value="ECO:0007669"/>
    <property type="project" value="InterPro"/>
</dbReference>
<evidence type="ECO:0000259" key="1">
    <source>
        <dbReference type="Pfam" id="PF11955"/>
    </source>
</evidence>
<dbReference type="OMA" id="LCLRQHL"/>
<evidence type="ECO:0000313" key="2">
    <source>
        <dbReference type="EnsemblPlants" id="Kaladp0011s1264.1.v1.1.CDS.1"/>
    </source>
</evidence>
<dbReference type="InterPro" id="IPR045040">
    <property type="entry name" value="PORR_fam"/>
</dbReference>
<dbReference type="PANTHER" id="PTHR31476">
    <property type="entry name" value="PROTEIN WHAT'S THIS FACTOR 1 HOMOLOG, CHLOROPLASTIC"/>
    <property type="match status" value="1"/>
</dbReference>
<sequence>MAVCRILSCPWVSVVRLLNSCHLPSLYVQRCTYVDEYMKWKRDSYYETIDHIHQSVGLRPVITLKNCIVRGSSGCIPVSEVSKRQLQLEVPMKRVASFLRHYPSIFEEFAGEHNHPWFRLTPEALKLHKEEVTIYEEFKSDLIMRLKKLIMMSKDRVLPLKIIRGMQWYLGIPDEFLENVEENLPASFRVVEMGDKLQWLTVDSEDVVLSALQKNAIKRGLCQESLDVIKFPFYPSRGLRLRRKIANWLDEFQNLPYISPYQDFRNLDPNSDISEKRIVGVLHELLSLFVDHSAQRKTLLCLKKYLGLPQKFHKVFERHPHMFYLSFKNTRCTAILKEPHCHTSIIPEHPILKVRQKYMSLMKESHKIRKNRRINNQLAGKDTDITAAEENYGVGGEVHLS</sequence>
<protein>
    <recommendedName>
        <fullName evidence="1">PORR domain-containing protein</fullName>
    </recommendedName>
</protein>
<dbReference type="InterPro" id="IPR021099">
    <property type="entry name" value="PORR_domain"/>
</dbReference>
<proteinExistence type="predicted"/>
<dbReference type="Proteomes" id="UP000594263">
    <property type="component" value="Unplaced"/>
</dbReference>
<dbReference type="Pfam" id="PF11955">
    <property type="entry name" value="PORR"/>
    <property type="match status" value="1"/>
</dbReference>
<feature type="domain" description="PORR" evidence="1">
    <location>
        <begin position="41"/>
        <end position="366"/>
    </location>
</feature>
<reference evidence="2" key="1">
    <citation type="submission" date="2021-01" db="UniProtKB">
        <authorList>
            <consortium name="EnsemblPlants"/>
        </authorList>
    </citation>
    <scope>IDENTIFICATION</scope>
</reference>
<dbReference type="PANTHER" id="PTHR31476:SF13">
    <property type="entry name" value="PROTEIN WHAT'S THIS FACTOR 9, MITOCHONDRIAL"/>
    <property type="match status" value="1"/>
</dbReference>
<dbReference type="Gramene" id="Kaladp0011s1264.1.v1.1">
    <property type="protein sequence ID" value="Kaladp0011s1264.1.v1.1.CDS.1"/>
    <property type="gene ID" value="Kaladp0011s1264.v1.1"/>
</dbReference>
<dbReference type="AlphaFoldDB" id="A0A7N0SXR4"/>
<keyword evidence="3" id="KW-1185">Reference proteome</keyword>
<accession>A0A7N0SXR4</accession>